<evidence type="ECO:0000259" key="13">
    <source>
        <dbReference type="PROSITE" id="PS50109"/>
    </source>
</evidence>
<comment type="subcellular location">
    <subcellularLocation>
        <location evidence="2">Cell membrane</location>
        <topology evidence="2">Multi-pass membrane protein</topology>
    </subcellularLocation>
</comment>
<keyword evidence="15" id="KW-1185">Reference proteome</keyword>
<dbReference type="InterPro" id="IPR050351">
    <property type="entry name" value="BphY/WalK/GraS-like"/>
</dbReference>
<dbReference type="RefSeq" id="WP_289527580.1">
    <property type="nucleotide sequence ID" value="NZ_JAUDCK010000014.1"/>
</dbReference>
<sequence length="332" mass="39195">MDSKINAYVLKIMILLYIIIFCLLGFFLIYDFQILWLCFMILFGSLGLLFYIIYQHYQKQMTYLIQQCESIIEDQSMSPMDGEGNISILSFQLSTLQKRYHALLQTMSQEQIKLKDYIENISHQLKTPMTSMRLNEEMLMECLQGQELSKVQHIYQQTLKIETLVNDLLTLALLDSHSIQFQFQLEDMTMMIEDIENDLDYLMTQHDVHIHLQTTIPNIMCDYKWFKEALINILKNCIEYSQHQTVDIHIDETETLIRIVIRDYGQGFSKEDLKHIFERFYRGQNKQKNGIGIGMAMVKEIVEAHHGSIHIYNQNGAVFEIYLPKIFAKKKL</sequence>
<keyword evidence="8 14" id="KW-0418">Kinase</keyword>
<gene>
    <name evidence="14" type="ORF">QUV98_05285</name>
</gene>
<dbReference type="EMBL" id="JAUDCK010000014">
    <property type="protein sequence ID" value="MDM8195726.1"/>
    <property type="molecule type" value="Genomic_DNA"/>
</dbReference>
<evidence type="ECO:0000313" key="14">
    <source>
        <dbReference type="EMBL" id="MDM8195726.1"/>
    </source>
</evidence>
<evidence type="ECO:0000256" key="12">
    <source>
        <dbReference type="SAM" id="Phobius"/>
    </source>
</evidence>
<evidence type="ECO:0000256" key="10">
    <source>
        <dbReference type="ARBA" id="ARBA00023012"/>
    </source>
</evidence>
<evidence type="ECO:0000256" key="3">
    <source>
        <dbReference type="ARBA" id="ARBA00012438"/>
    </source>
</evidence>
<keyword evidence="10" id="KW-0902">Two-component regulatory system</keyword>
<dbReference type="PROSITE" id="PS50109">
    <property type="entry name" value="HIS_KIN"/>
    <property type="match status" value="1"/>
</dbReference>
<proteinExistence type="predicted"/>
<dbReference type="CDD" id="cd00075">
    <property type="entry name" value="HATPase"/>
    <property type="match status" value="1"/>
</dbReference>
<comment type="caution">
    <text evidence="14">The sequence shown here is derived from an EMBL/GenBank/DDBJ whole genome shotgun (WGS) entry which is preliminary data.</text>
</comment>
<dbReference type="InterPro" id="IPR036890">
    <property type="entry name" value="HATPase_C_sf"/>
</dbReference>
<evidence type="ECO:0000256" key="11">
    <source>
        <dbReference type="ARBA" id="ARBA00023136"/>
    </source>
</evidence>
<dbReference type="PRINTS" id="PR00344">
    <property type="entry name" value="BCTRLSENSOR"/>
</dbReference>
<evidence type="ECO:0000313" key="15">
    <source>
        <dbReference type="Proteomes" id="UP001529275"/>
    </source>
</evidence>
<feature type="domain" description="Histidine kinase" evidence="13">
    <location>
        <begin position="120"/>
        <end position="327"/>
    </location>
</feature>
<accession>A0ABT7UHU8</accession>
<organism evidence="14 15">
    <name type="scientific">Massilimicrobiota timonensis</name>
    <dbReference type="NCBI Taxonomy" id="1776392"/>
    <lineage>
        <taxon>Bacteria</taxon>
        <taxon>Bacillati</taxon>
        <taxon>Bacillota</taxon>
        <taxon>Erysipelotrichia</taxon>
        <taxon>Erysipelotrichales</taxon>
        <taxon>Erysipelotrichaceae</taxon>
        <taxon>Massilimicrobiota</taxon>
    </lineage>
</organism>
<dbReference type="SUPFAM" id="SSF55874">
    <property type="entry name" value="ATPase domain of HSP90 chaperone/DNA topoisomerase II/histidine kinase"/>
    <property type="match status" value="1"/>
</dbReference>
<feature type="transmembrane region" description="Helical" evidence="12">
    <location>
        <begin position="34"/>
        <end position="54"/>
    </location>
</feature>
<evidence type="ECO:0000256" key="9">
    <source>
        <dbReference type="ARBA" id="ARBA00022989"/>
    </source>
</evidence>
<reference evidence="15" key="1">
    <citation type="submission" date="2023-06" db="EMBL/GenBank/DDBJ databases">
        <title>Identification and characterization of horizontal gene transfer across gut microbiota members of farm animals based on homology search.</title>
        <authorList>
            <person name="Zeman M."/>
            <person name="Kubasova T."/>
            <person name="Jahodarova E."/>
            <person name="Nykrynova M."/>
            <person name="Rychlik I."/>
        </authorList>
    </citation>
    <scope>NUCLEOTIDE SEQUENCE [LARGE SCALE GENOMIC DNA]</scope>
    <source>
        <strain evidence="15">ET341</strain>
    </source>
</reference>
<keyword evidence="7 12" id="KW-0812">Transmembrane</keyword>
<keyword evidence="6" id="KW-0808">Transferase</keyword>
<dbReference type="InterPro" id="IPR036097">
    <property type="entry name" value="HisK_dim/P_sf"/>
</dbReference>
<protein>
    <recommendedName>
        <fullName evidence="3">histidine kinase</fullName>
        <ecNumber evidence="3">2.7.13.3</ecNumber>
    </recommendedName>
</protein>
<dbReference type="InterPro" id="IPR005467">
    <property type="entry name" value="His_kinase_dom"/>
</dbReference>
<keyword evidence="4" id="KW-1003">Cell membrane</keyword>
<evidence type="ECO:0000256" key="4">
    <source>
        <dbReference type="ARBA" id="ARBA00022475"/>
    </source>
</evidence>
<evidence type="ECO:0000256" key="8">
    <source>
        <dbReference type="ARBA" id="ARBA00022777"/>
    </source>
</evidence>
<dbReference type="GO" id="GO:0016301">
    <property type="term" value="F:kinase activity"/>
    <property type="evidence" value="ECO:0007669"/>
    <property type="project" value="UniProtKB-KW"/>
</dbReference>
<dbReference type="InterPro" id="IPR004358">
    <property type="entry name" value="Sig_transdc_His_kin-like_C"/>
</dbReference>
<name>A0ABT7UHU8_9FIRM</name>
<evidence type="ECO:0000256" key="6">
    <source>
        <dbReference type="ARBA" id="ARBA00022679"/>
    </source>
</evidence>
<dbReference type="Pfam" id="PF02518">
    <property type="entry name" value="HATPase_c"/>
    <property type="match status" value="1"/>
</dbReference>
<keyword evidence="9 12" id="KW-1133">Transmembrane helix</keyword>
<evidence type="ECO:0000256" key="2">
    <source>
        <dbReference type="ARBA" id="ARBA00004651"/>
    </source>
</evidence>
<reference evidence="14 15" key="2">
    <citation type="submission" date="2023-06" db="EMBL/GenBank/DDBJ databases">
        <authorList>
            <person name="Zeman M."/>
            <person name="Kubasova T."/>
            <person name="Jahodarova E."/>
            <person name="Nykrynova M."/>
            <person name="Rychlik I."/>
        </authorList>
    </citation>
    <scope>NUCLEOTIDE SEQUENCE [LARGE SCALE GENOMIC DNA]</scope>
    <source>
        <strain evidence="14 15">ET341</strain>
    </source>
</reference>
<dbReference type="InterPro" id="IPR003594">
    <property type="entry name" value="HATPase_dom"/>
</dbReference>
<dbReference type="SMART" id="SM00387">
    <property type="entry name" value="HATPase_c"/>
    <property type="match status" value="1"/>
</dbReference>
<dbReference type="CDD" id="cd00082">
    <property type="entry name" value="HisKA"/>
    <property type="match status" value="1"/>
</dbReference>
<dbReference type="InterPro" id="IPR003661">
    <property type="entry name" value="HisK_dim/P_dom"/>
</dbReference>
<dbReference type="PANTHER" id="PTHR45453">
    <property type="entry name" value="PHOSPHATE REGULON SENSOR PROTEIN PHOR"/>
    <property type="match status" value="1"/>
</dbReference>
<dbReference type="SUPFAM" id="SSF47384">
    <property type="entry name" value="Homodimeric domain of signal transducing histidine kinase"/>
    <property type="match status" value="1"/>
</dbReference>
<keyword evidence="11 12" id="KW-0472">Membrane</keyword>
<evidence type="ECO:0000256" key="7">
    <source>
        <dbReference type="ARBA" id="ARBA00022692"/>
    </source>
</evidence>
<feature type="transmembrane region" description="Helical" evidence="12">
    <location>
        <begin position="7"/>
        <end position="28"/>
    </location>
</feature>
<dbReference type="Pfam" id="PF00512">
    <property type="entry name" value="HisKA"/>
    <property type="match status" value="1"/>
</dbReference>
<evidence type="ECO:0000256" key="1">
    <source>
        <dbReference type="ARBA" id="ARBA00000085"/>
    </source>
</evidence>
<dbReference type="EC" id="2.7.13.3" evidence="3"/>
<dbReference type="Proteomes" id="UP001529275">
    <property type="component" value="Unassembled WGS sequence"/>
</dbReference>
<dbReference type="SMART" id="SM00388">
    <property type="entry name" value="HisKA"/>
    <property type="match status" value="1"/>
</dbReference>
<dbReference type="Gene3D" id="1.10.287.130">
    <property type="match status" value="1"/>
</dbReference>
<comment type="catalytic activity">
    <reaction evidence="1">
        <text>ATP + protein L-histidine = ADP + protein N-phospho-L-histidine.</text>
        <dbReference type="EC" id="2.7.13.3"/>
    </reaction>
</comment>
<keyword evidence="5" id="KW-0597">Phosphoprotein</keyword>
<dbReference type="PANTHER" id="PTHR45453:SF2">
    <property type="entry name" value="HISTIDINE KINASE"/>
    <property type="match status" value="1"/>
</dbReference>
<dbReference type="Gene3D" id="3.30.565.10">
    <property type="entry name" value="Histidine kinase-like ATPase, C-terminal domain"/>
    <property type="match status" value="1"/>
</dbReference>
<evidence type="ECO:0000256" key="5">
    <source>
        <dbReference type="ARBA" id="ARBA00022553"/>
    </source>
</evidence>